<evidence type="ECO:0000313" key="2">
    <source>
        <dbReference type="Proteomes" id="UP000838763"/>
    </source>
</evidence>
<reference evidence="1" key="1">
    <citation type="submission" date="2022-11" db="EMBL/GenBank/DDBJ databases">
        <authorList>
            <person name="Scott C."/>
            <person name="Bruce N."/>
        </authorList>
    </citation>
    <scope>NUCLEOTIDE SEQUENCE</scope>
</reference>
<protein>
    <submittedName>
        <fullName evidence="1">Uncharacterized protein</fullName>
    </submittedName>
</protein>
<keyword evidence="2" id="KW-1185">Reference proteome</keyword>
<dbReference type="EMBL" id="CALLCH030000018">
    <property type="protein sequence ID" value="CAI4218591.1"/>
    <property type="molecule type" value="Genomic_DNA"/>
</dbReference>
<comment type="caution">
    <text evidence="1">The sequence shown here is derived from an EMBL/GenBank/DDBJ whole genome shotgun (WGS) entry which is preliminary data.</text>
</comment>
<dbReference type="Proteomes" id="UP000838763">
    <property type="component" value="Unassembled WGS sequence"/>
</dbReference>
<gene>
    <name evidence="1" type="ORF">PPNO1_LOCUS8170</name>
</gene>
<accession>A0A9P1ME66</accession>
<name>A0A9P1ME66_9PEZI</name>
<organism evidence="1 2">
    <name type="scientific">Parascedosporium putredinis</name>
    <dbReference type="NCBI Taxonomy" id="1442378"/>
    <lineage>
        <taxon>Eukaryota</taxon>
        <taxon>Fungi</taxon>
        <taxon>Dikarya</taxon>
        <taxon>Ascomycota</taxon>
        <taxon>Pezizomycotina</taxon>
        <taxon>Sordariomycetes</taxon>
        <taxon>Hypocreomycetidae</taxon>
        <taxon>Microascales</taxon>
        <taxon>Microascaceae</taxon>
        <taxon>Parascedosporium</taxon>
    </lineage>
</organism>
<sequence length="86" mass="8907">MRACQGACSKPASCILPQSVSPLEDLIMKATLFISAALSLGSLANSKPVGLPCPDKIIDQILSGKIGAEICCPYGICKGDVVVRMV</sequence>
<evidence type="ECO:0000313" key="1">
    <source>
        <dbReference type="EMBL" id="CAI4218591.1"/>
    </source>
</evidence>
<dbReference type="AlphaFoldDB" id="A0A9P1ME66"/>
<proteinExistence type="predicted"/>
<dbReference type="OrthoDB" id="4863639at2759"/>